<dbReference type="InterPro" id="IPR014710">
    <property type="entry name" value="RmlC-like_jellyroll"/>
</dbReference>
<evidence type="ECO:0000313" key="2">
    <source>
        <dbReference type="Proteomes" id="UP000069443"/>
    </source>
</evidence>
<dbReference type="Gene3D" id="2.60.120.10">
    <property type="entry name" value="Jelly Rolls"/>
    <property type="match status" value="1"/>
</dbReference>
<dbReference type="Proteomes" id="UP000069443">
    <property type="component" value="Unassembled WGS sequence"/>
</dbReference>
<comment type="caution">
    <text evidence="1">The sequence shown here is derived from an EMBL/GenBank/DDBJ whole genome shotgun (WGS) entry which is preliminary data.</text>
</comment>
<organism evidence="1 2">
    <name type="scientific">Mycolicibacterium canariasense</name>
    <name type="common">Mycobacterium canariasense</name>
    <dbReference type="NCBI Taxonomy" id="228230"/>
    <lineage>
        <taxon>Bacteria</taxon>
        <taxon>Bacillati</taxon>
        <taxon>Actinomycetota</taxon>
        <taxon>Actinomycetes</taxon>
        <taxon>Mycobacteriales</taxon>
        <taxon>Mycobacteriaceae</taxon>
        <taxon>Mycolicibacterium</taxon>
    </lineage>
</organism>
<dbReference type="SUPFAM" id="SSF51182">
    <property type="entry name" value="RmlC-like cupins"/>
    <property type="match status" value="1"/>
</dbReference>
<proteinExistence type="predicted"/>
<reference evidence="2" key="1">
    <citation type="journal article" date="2016" name="Genome Announc.">
        <title>Draft Genome Sequences of Five Rapidly Growing Mycobacterium Species, M. thermoresistibile, M. fortuitum subsp. acetamidolyticum, M. canariasense, M. brisbanense, and M. novocastrense.</title>
        <authorList>
            <person name="Katahira K."/>
            <person name="Ogura Y."/>
            <person name="Gotoh Y."/>
            <person name="Hayashi T."/>
        </authorList>
    </citation>
    <scope>NUCLEOTIDE SEQUENCE [LARGE SCALE GENOMIC DNA]</scope>
    <source>
        <strain evidence="2">JCM15298</strain>
    </source>
</reference>
<gene>
    <name evidence="1" type="ORF">RMCC_6189</name>
</gene>
<dbReference type="InterPro" id="IPR011051">
    <property type="entry name" value="RmlC_Cupin_sf"/>
</dbReference>
<dbReference type="AlphaFoldDB" id="A0A100WIN3"/>
<accession>A0A100WIN3</accession>
<keyword evidence="2" id="KW-1185">Reference proteome</keyword>
<evidence type="ECO:0000313" key="1">
    <source>
        <dbReference type="EMBL" id="GAS99224.1"/>
    </source>
</evidence>
<dbReference type="OrthoDB" id="9798709at2"/>
<name>A0A100WIN3_MYCCR</name>
<sequence length="62" mass="6835">MDLAPDAQPLVLDGTEHRVNPGCNVFIPAFGEHGIRNTGADTLRFFYVLSADAFADIEYMFS</sequence>
<reference evidence="2" key="2">
    <citation type="submission" date="2016-02" db="EMBL/GenBank/DDBJ databases">
        <title>Draft genome sequence of five rapidly growing Mycobacterium species.</title>
        <authorList>
            <person name="Katahira K."/>
            <person name="Gotou Y."/>
            <person name="Iida K."/>
            <person name="Ogura Y."/>
            <person name="Hayashi T."/>
        </authorList>
    </citation>
    <scope>NUCLEOTIDE SEQUENCE [LARGE SCALE GENOMIC DNA]</scope>
    <source>
        <strain evidence="2">JCM15298</strain>
    </source>
</reference>
<dbReference type="EMBL" id="BCSY01000129">
    <property type="protein sequence ID" value="GAS99224.1"/>
    <property type="molecule type" value="Genomic_DNA"/>
</dbReference>
<dbReference type="STRING" id="228230.RMCC_6189"/>
<protein>
    <submittedName>
        <fullName evidence="1">Cupin 2 conserved barrel domain protein</fullName>
    </submittedName>
</protein>
<dbReference type="RefSeq" id="WP_062659902.1">
    <property type="nucleotide sequence ID" value="NZ_BCSY01000129.1"/>
</dbReference>